<keyword evidence="4" id="KW-1185">Reference proteome</keyword>
<feature type="domain" description="DUF7726" evidence="2">
    <location>
        <begin position="83"/>
        <end position="154"/>
    </location>
</feature>
<gene>
    <name evidence="3" type="ORF">B0T15DRAFT_504901</name>
</gene>
<dbReference type="AlphaFoldDB" id="A0AAJ0GPF8"/>
<dbReference type="GO" id="GO:0003677">
    <property type="term" value="F:DNA binding"/>
    <property type="evidence" value="ECO:0007669"/>
    <property type="project" value="InterPro"/>
</dbReference>
<dbReference type="Gene3D" id="1.10.260.40">
    <property type="entry name" value="lambda repressor-like DNA-binding domains"/>
    <property type="match status" value="1"/>
</dbReference>
<name>A0AAJ0GPF8_9PEZI</name>
<accession>A0AAJ0GPF8</accession>
<dbReference type="PANTHER" id="PTHR42339:SF1">
    <property type="entry name" value="HISTONE H1"/>
    <property type="match status" value="1"/>
</dbReference>
<proteinExistence type="predicted"/>
<dbReference type="PANTHER" id="PTHR42339">
    <property type="entry name" value="HISTONE H1"/>
    <property type="match status" value="1"/>
</dbReference>
<dbReference type="Proteomes" id="UP001273166">
    <property type="component" value="Unassembled WGS sequence"/>
</dbReference>
<protein>
    <recommendedName>
        <fullName evidence="2">DUF7726 domain-containing protein</fullName>
    </recommendedName>
</protein>
<feature type="compositionally biased region" description="Low complexity" evidence="1">
    <location>
        <begin position="44"/>
        <end position="54"/>
    </location>
</feature>
<reference evidence="3" key="1">
    <citation type="journal article" date="2023" name="Mol. Phylogenet. Evol.">
        <title>Genome-scale phylogeny and comparative genomics of the fungal order Sordariales.</title>
        <authorList>
            <person name="Hensen N."/>
            <person name="Bonometti L."/>
            <person name="Westerberg I."/>
            <person name="Brannstrom I.O."/>
            <person name="Guillou S."/>
            <person name="Cros-Aarteil S."/>
            <person name="Calhoun S."/>
            <person name="Haridas S."/>
            <person name="Kuo A."/>
            <person name="Mondo S."/>
            <person name="Pangilinan J."/>
            <person name="Riley R."/>
            <person name="LaButti K."/>
            <person name="Andreopoulos B."/>
            <person name="Lipzen A."/>
            <person name="Chen C."/>
            <person name="Yan M."/>
            <person name="Daum C."/>
            <person name="Ng V."/>
            <person name="Clum A."/>
            <person name="Steindorff A."/>
            <person name="Ohm R.A."/>
            <person name="Martin F."/>
            <person name="Silar P."/>
            <person name="Natvig D.O."/>
            <person name="Lalanne C."/>
            <person name="Gautier V."/>
            <person name="Ament-Velasquez S.L."/>
            <person name="Kruys A."/>
            <person name="Hutchinson M.I."/>
            <person name="Powell A.J."/>
            <person name="Barry K."/>
            <person name="Miller A.N."/>
            <person name="Grigoriev I.V."/>
            <person name="Debuchy R."/>
            <person name="Gladieux P."/>
            <person name="Hiltunen Thoren M."/>
            <person name="Johannesson H."/>
        </authorList>
    </citation>
    <scope>NUCLEOTIDE SEQUENCE</scope>
    <source>
        <strain evidence="3">CBS 333.67</strain>
    </source>
</reference>
<dbReference type="Pfam" id="PF24852">
    <property type="entry name" value="DUF7726"/>
    <property type="match status" value="1"/>
</dbReference>
<reference evidence="3" key="2">
    <citation type="submission" date="2023-06" db="EMBL/GenBank/DDBJ databases">
        <authorList>
            <consortium name="Lawrence Berkeley National Laboratory"/>
            <person name="Mondo S.J."/>
            <person name="Hensen N."/>
            <person name="Bonometti L."/>
            <person name="Westerberg I."/>
            <person name="Brannstrom I.O."/>
            <person name="Guillou S."/>
            <person name="Cros-Aarteil S."/>
            <person name="Calhoun S."/>
            <person name="Haridas S."/>
            <person name="Kuo A."/>
            <person name="Pangilinan J."/>
            <person name="Riley R."/>
            <person name="Labutti K."/>
            <person name="Andreopoulos B."/>
            <person name="Lipzen A."/>
            <person name="Chen C."/>
            <person name="Yanf M."/>
            <person name="Daum C."/>
            <person name="Ng V."/>
            <person name="Clum A."/>
            <person name="Steindorff A."/>
            <person name="Ohm R."/>
            <person name="Martin F."/>
            <person name="Silar P."/>
            <person name="Natvig D."/>
            <person name="Lalanne C."/>
            <person name="Gautier V."/>
            <person name="Ament-Velasquez S.L."/>
            <person name="Kruys A."/>
            <person name="Hutchinson M.I."/>
            <person name="Powell A.J."/>
            <person name="Barry K."/>
            <person name="Miller A.N."/>
            <person name="Grigoriev I.V."/>
            <person name="Debuchy R."/>
            <person name="Gladieux P."/>
            <person name="Thoren M.H."/>
            <person name="Johannesson H."/>
        </authorList>
    </citation>
    <scope>NUCLEOTIDE SEQUENCE</scope>
    <source>
        <strain evidence="3">CBS 333.67</strain>
    </source>
</reference>
<dbReference type="InterPro" id="IPR010982">
    <property type="entry name" value="Lambda_DNA-bd_dom_sf"/>
</dbReference>
<organism evidence="3 4">
    <name type="scientific">Chaetomium strumarium</name>
    <dbReference type="NCBI Taxonomy" id="1170767"/>
    <lineage>
        <taxon>Eukaryota</taxon>
        <taxon>Fungi</taxon>
        <taxon>Dikarya</taxon>
        <taxon>Ascomycota</taxon>
        <taxon>Pezizomycotina</taxon>
        <taxon>Sordariomycetes</taxon>
        <taxon>Sordariomycetidae</taxon>
        <taxon>Sordariales</taxon>
        <taxon>Chaetomiaceae</taxon>
        <taxon>Chaetomium</taxon>
    </lineage>
</organism>
<sequence>MASNKYWRTALGAVPGAANIQIGVNPSSAVPAGTGQENAPMALPSGKPAAGKPAASRKRKSTEDHVPVAPAVNLDDIDLDDADIDKNCDQVRRKINRLLDSGGMTKTAFTREIGVRAKSLNGFLGAHGQMNGAGFGAYGAAWQFFKKREMAGIKLPVKKTAQAAVAAPAKAAPRSVDLSDIHLDGEDLDAVPVFDTCDEVRRKNNAHLKKPGGTQLTRFRNSKGALTGAKSAVFYAAYVFFEKMRIKEGKPKSKHRLDMEKEWDRGGIDRTIDGNSTFFCRASERPVMDKYGKISFY</sequence>
<evidence type="ECO:0000313" key="4">
    <source>
        <dbReference type="Proteomes" id="UP001273166"/>
    </source>
</evidence>
<evidence type="ECO:0000259" key="2">
    <source>
        <dbReference type="Pfam" id="PF24852"/>
    </source>
</evidence>
<dbReference type="GeneID" id="87886341"/>
<comment type="caution">
    <text evidence="3">The sequence shown here is derived from an EMBL/GenBank/DDBJ whole genome shotgun (WGS) entry which is preliminary data.</text>
</comment>
<evidence type="ECO:0000313" key="3">
    <source>
        <dbReference type="EMBL" id="KAK3303733.1"/>
    </source>
</evidence>
<feature type="region of interest" description="Disordered" evidence="1">
    <location>
        <begin position="31"/>
        <end position="65"/>
    </location>
</feature>
<evidence type="ECO:0000256" key="1">
    <source>
        <dbReference type="SAM" id="MobiDB-lite"/>
    </source>
</evidence>
<dbReference type="EMBL" id="JAUDZG010000006">
    <property type="protein sequence ID" value="KAK3303733.1"/>
    <property type="molecule type" value="Genomic_DNA"/>
</dbReference>
<dbReference type="RefSeq" id="XP_062719513.1">
    <property type="nucleotide sequence ID" value="XM_062867512.1"/>
</dbReference>
<dbReference type="InterPro" id="IPR056143">
    <property type="entry name" value="DUF7726"/>
</dbReference>